<accession>A0A2T4S767</accession>
<name>A0A2T4S767_9STAP</name>
<protein>
    <submittedName>
        <fullName evidence="1">Uncharacterized protein</fullName>
    </submittedName>
</protein>
<reference evidence="1 2" key="1">
    <citation type="journal article" date="2016" name="Front. Microbiol.">
        <title>Comprehensive Phylogenetic Analysis of Bovine Non-aureus Staphylococci Species Based on Whole-Genome Sequencing.</title>
        <authorList>
            <person name="Naushad S."/>
            <person name="Barkema H.W."/>
            <person name="Luby C."/>
            <person name="Condas L.A."/>
            <person name="Nobrega D.B."/>
            <person name="Carson D.A."/>
            <person name="De Buck J."/>
        </authorList>
    </citation>
    <scope>NUCLEOTIDE SEQUENCE [LARGE SCALE GENOMIC DNA]</scope>
    <source>
        <strain evidence="1 2">SNUC 4337</strain>
    </source>
</reference>
<dbReference type="Proteomes" id="UP000240400">
    <property type="component" value="Unassembled WGS sequence"/>
</dbReference>
<organism evidence="1 2">
    <name type="scientific">Staphylococcus nepalensis</name>
    <dbReference type="NCBI Taxonomy" id="214473"/>
    <lineage>
        <taxon>Bacteria</taxon>
        <taxon>Bacillati</taxon>
        <taxon>Bacillota</taxon>
        <taxon>Bacilli</taxon>
        <taxon>Bacillales</taxon>
        <taxon>Staphylococcaceae</taxon>
        <taxon>Staphylococcus</taxon>
    </lineage>
</organism>
<evidence type="ECO:0000313" key="1">
    <source>
        <dbReference type="EMBL" id="PTK55728.1"/>
    </source>
</evidence>
<sequence length="72" mass="8151">MTEYTNRSLVLSHGTIIADDTPVNILADAKIRESAALRKTSLYTLANMINLTSPQTLVRRFINDEKKVNHHE</sequence>
<proteinExistence type="predicted"/>
<comment type="caution">
    <text evidence="1">The sequence shown here is derived from an EMBL/GenBank/DDBJ whole genome shotgun (WGS) entry which is preliminary data.</text>
</comment>
<dbReference type="AlphaFoldDB" id="A0A2T4S767"/>
<dbReference type="EMBL" id="PZHR01000188">
    <property type="protein sequence ID" value="PTK55728.1"/>
    <property type="molecule type" value="Genomic_DNA"/>
</dbReference>
<gene>
    <name evidence="1" type="ORF">BUZ61_13530</name>
</gene>
<evidence type="ECO:0000313" key="2">
    <source>
        <dbReference type="Proteomes" id="UP000240400"/>
    </source>
</evidence>